<evidence type="ECO:0000313" key="2">
    <source>
        <dbReference type="EMBL" id="VDD03472.1"/>
    </source>
</evidence>
<dbReference type="EMBL" id="LR031575">
    <property type="protein sequence ID" value="VDD03472.1"/>
    <property type="molecule type" value="Genomic_DNA"/>
</dbReference>
<reference evidence="2" key="1">
    <citation type="submission" date="2018-11" db="EMBL/GenBank/DDBJ databases">
        <authorList>
            <consortium name="Genoscope - CEA"/>
            <person name="William W."/>
        </authorList>
    </citation>
    <scope>NUCLEOTIDE SEQUENCE</scope>
</reference>
<name>A0A3P6C4Q9_BRACM</name>
<sequence>MSCIRYGEGGKGMADGGCSDSASKSYGLVGTSVAVEMSYWLREHGSCAVGEREAPVQISNDKDFDLFTSARKVDKYINVFVTFKEEVDGKILYMRPMENLLKSKEVASSNEMQVGSTSADVHTRNEVNDGETDLTEDEIILMGVAEIEAVYASNGFGMREHTANPPSTFKDYVDEGRDYIGSSRISMENIEEASNNLGVKSSDQVADTENHSDPNQEEDPSLDNNSQMLVLQTPPKPFNMHTREVDDSDDFVGQVPQCVSSRPTHDTSDGVYEDGDFVEPVPMCCVSGGQTHETLVREDEDNNFIEPVPQSRSREEDARRRREKDKTDDESIMKSVRAVELYGFEDVESSSNNEAVNDYTVDDIDFTLADADMYTGKLFSSKQEFKISEEVATEACLHI</sequence>
<feature type="region of interest" description="Disordered" evidence="1">
    <location>
        <begin position="197"/>
        <end position="233"/>
    </location>
</feature>
<organism evidence="2">
    <name type="scientific">Brassica campestris</name>
    <name type="common">Field mustard</name>
    <dbReference type="NCBI Taxonomy" id="3711"/>
    <lineage>
        <taxon>Eukaryota</taxon>
        <taxon>Viridiplantae</taxon>
        <taxon>Streptophyta</taxon>
        <taxon>Embryophyta</taxon>
        <taxon>Tracheophyta</taxon>
        <taxon>Spermatophyta</taxon>
        <taxon>Magnoliopsida</taxon>
        <taxon>eudicotyledons</taxon>
        <taxon>Gunneridae</taxon>
        <taxon>Pentapetalae</taxon>
        <taxon>rosids</taxon>
        <taxon>malvids</taxon>
        <taxon>Brassicales</taxon>
        <taxon>Brassicaceae</taxon>
        <taxon>Brassiceae</taxon>
        <taxon>Brassica</taxon>
    </lineage>
</organism>
<evidence type="ECO:0000256" key="1">
    <source>
        <dbReference type="SAM" id="MobiDB-lite"/>
    </source>
</evidence>
<feature type="compositionally biased region" description="Polar residues" evidence="1">
    <location>
        <begin position="197"/>
        <end position="207"/>
    </location>
</feature>
<protein>
    <submittedName>
        <fullName evidence="2">Uncharacterized protein</fullName>
    </submittedName>
</protein>
<accession>A0A3P6C4Q9</accession>
<gene>
    <name evidence="2" type="ORF">BRAA08T32949Z</name>
</gene>
<feature type="region of interest" description="Disordered" evidence="1">
    <location>
        <begin position="298"/>
        <end position="330"/>
    </location>
</feature>
<dbReference type="AlphaFoldDB" id="A0A3P6C4Q9"/>
<feature type="compositionally biased region" description="Basic and acidic residues" evidence="1">
    <location>
        <begin position="312"/>
        <end position="330"/>
    </location>
</feature>
<proteinExistence type="predicted"/>